<accession>J3P1F9</accession>
<feature type="region of interest" description="Disordered" evidence="1">
    <location>
        <begin position="1"/>
        <end position="198"/>
    </location>
</feature>
<feature type="compositionally biased region" description="Low complexity" evidence="1">
    <location>
        <begin position="400"/>
        <end position="416"/>
    </location>
</feature>
<dbReference type="VEuPathDB" id="FungiDB:GGTG_07356"/>
<feature type="compositionally biased region" description="Polar residues" evidence="1">
    <location>
        <begin position="91"/>
        <end position="101"/>
    </location>
</feature>
<reference evidence="3" key="5">
    <citation type="submission" date="2018-04" db="UniProtKB">
        <authorList>
            <consortium name="EnsemblFungi"/>
        </authorList>
    </citation>
    <scope>IDENTIFICATION</scope>
    <source>
        <strain evidence="3">R3-111a-1</strain>
    </source>
</reference>
<reference evidence="4" key="1">
    <citation type="submission" date="2010-07" db="EMBL/GenBank/DDBJ databases">
        <title>The genome sequence of Gaeumannomyces graminis var. tritici strain R3-111a-1.</title>
        <authorList>
            <consortium name="The Broad Institute Genome Sequencing Platform"/>
            <person name="Ma L.-J."/>
            <person name="Dead R."/>
            <person name="Young S."/>
            <person name="Zeng Q."/>
            <person name="Koehrsen M."/>
            <person name="Alvarado L."/>
            <person name="Berlin A."/>
            <person name="Chapman S.B."/>
            <person name="Chen Z."/>
            <person name="Freedman E."/>
            <person name="Gellesch M."/>
            <person name="Goldberg J."/>
            <person name="Griggs A."/>
            <person name="Gujja S."/>
            <person name="Heilman E.R."/>
            <person name="Heiman D."/>
            <person name="Hepburn T."/>
            <person name="Howarth C."/>
            <person name="Jen D."/>
            <person name="Larson L."/>
            <person name="Mehta T."/>
            <person name="Neiman D."/>
            <person name="Pearson M."/>
            <person name="Roberts A."/>
            <person name="Saif S."/>
            <person name="Shea T."/>
            <person name="Shenoy N."/>
            <person name="Sisk P."/>
            <person name="Stolte C."/>
            <person name="Sykes S."/>
            <person name="Walk T."/>
            <person name="White J."/>
            <person name="Yandava C."/>
            <person name="Haas B."/>
            <person name="Nusbaum C."/>
            <person name="Birren B."/>
        </authorList>
    </citation>
    <scope>NUCLEOTIDE SEQUENCE [LARGE SCALE GENOMIC DNA]</scope>
    <source>
        <strain evidence="4">R3-111a-1</strain>
    </source>
</reference>
<feature type="compositionally biased region" description="Low complexity" evidence="1">
    <location>
        <begin position="343"/>
        <end position="357"/>
    </location>
</feature>
<feature type="compositionally biased region" description="Pro residues" evidence="1">
    <location>
        <begin position="38"/>
        <end position="52"/>
    </location>
</feature>
<dbReference type="GO" id="GO:0005783">
    <property type="term" value="C:endoplasmic reticulum"/>
    <property type="evidence" value="ECO:0007669"/>
    <property type="project" value="TreeGrafter"/>
</dbReference>
<evidence type="ECO:0000256" key="1">
    <source>
        <dbReference type="SAM" id="MobiDB-lite"/>
    </source>
</evidence>
<dbReference type="PANTHER" id="PTHR38406">
    <property type="entry name" value="TRANSCRIPTIONAL REPRESSOR OPI1"/>
    <property type="match status" value="1"/>
</dbReference>
<dbReference type="GO" id="GO:0008654">
    <property type="term" value="P:phospholipid biosynthetic process"/>
    <property type="evidence" value="ECO:0007669"/>
    <property type="project" value="TreeGrafter"/>
</dbReference>
<feature type="compositionally biased region" description="Polar residues" evidence="1">
    <location>
        <begin position="164"/>
        <end position="174"/>
    </location>
</feature>
<dbReference type="PANTHER" id="PTHR38406:SF1">
    <property type="entry name" value="TRANSCRIPTIONAL REPRESSOR OPI1"/>
    <property type="match status" value="1"/>
</dbReference>
<dbReference type="InterPro" id="IPR013927">
    <property type="entry name" value="TF_Opi1_Ccg-8"/>
</dbReference>
<keyword evidence="4" id="KW-1185">Reference proteome</keyword>
<dbReference type="HOGENOM" id="CLU_015714_1_0_1"/>
<reference evidence="3" key="4">
    <citation type="journal article" date="2015" name="G3 (Bethesda)">
        <title>Genome sequences of three phytopathogenic species of the Magnaporthaceae family of fungi.</title>
        <authorList>
            <person name="Okagaki L.H."/>
            <person name="Nunes C.C."/>
            <person name="Sailsbery J."/>
            <person name="Clay B."/>
            <person name="Brown D."/>
            <person name="John T."/>
            <person name="Oh Y."/>
            <person name="Young N."/>
            <person name="Fitzgerald M."/>
            <person name="Haas B.J."/>
            <person name="Zeng Q."/>
            <person name="Young S."/>
            <person name="Adiconis X."/>
            <person name="Fan L."/>
            <person name="Levin J.Z."/>
            <person name="Mitchell T.K."/>
            <person name="Okubara P.A."/>
            <person name="Farman M.L."/>
            <person name="Kohn L.M."/>
            <person name="Birren B."/>
            <person name="Ma L.-J."/>
            <person name="Dean R.A."/>
        </authorList>
    </citation>
    <scope>NUCLEOTIDE SEQUENCE</scope>
    <source>
        <strain evidence="3">R3-111a-1</strain>
    </source>
</reference>
<dbReference type="GO" id="GO:0030968">
    <property type="term" value="P:endoplasmic reticulum unfolded protein response"/>
    <property type="evidence" value="ECO:0007669"/>
    <property type="project" value="TreeGrafter"/>
</dbReference>
<dbReference type="GO" id="GO:0003714">
    <property type="term" value="F:transcription corepressor activity"/>
    <property type="evidence" value="ECO:0007669"/>
    <property type="project" value="InterPro"/>
</dbReference>
<dbReference type="RefSeq" id="XP_009223444.1">
    <property type="nucleotide sequence ID" value="XM_009225180.1"/>
</dbReference>
<dbReference type="STRING" id="644352.J3P1F9"/>
<reference evidence="2" key="3">
    <citation type="submission" date="2010-09" db="EMBL/GenBank/DDBJ databases">
        <title>Annotation of Gaeumannomyces graminis var. tritici R3-111a-1.</title>
        <authorList>
            <consortium name="The Broad Institute Genome Sequencing Platform"/>
            <person name="Ma L.-J."/>
            <person name="Dead R."/>
            <person name="Young S.K."/>
            <person name="Zeng Q."/>
            <person name="Gargeya S."/>
            <person name="Fitzgerald M."/>
            <person name="Haas B."/>
            <person name="Abouelleil A."/>
            <person name="Alvarado L."/>
            <person name="Arachchi H.M."/>
            <person name="Berlin A."/>
            <person name="Brown A."/>
            <person name="Chapman S.B."/>
            <person name="Chen Z."/>
            <person name="Dunbar C."/>
            <person name="Freedman E."/>
            <person name="Gearin G."/>
            <person name="Gellesch M."/>
            <person name="Goldberg J."/>
            <person name="Griggs A."/>
            <person name="Gujja S."/>
            <person name="Heiman D."/>
            <person name="Howarth C."/>
            <person name="Larson L."/>
            <person name="Lui A."/>
            <person name="MacDonald P.J.P."/>
            <person name="Mehta T."/>
            <person name="Montmayeur A."/>
            <person name="Murphy C."/>
            <person name="Neiman D."/>
            <person name="Pearson M."/>
            <person name="Priest M."/>
            <person name="Roberts A."/>
            <person name="Saif S."/>
            <person name="Shea T."/>
            <person name="Shenoy N."/>
            <person name="Sisk P."/>
            <person name="Stolte C."/>
            <person name="Sykes S."/>
            <person name="Yandava C."/>
            <person name="Wortman J."/>
            <person name="Nusbaum C."/>
            <person name="Birren B."/>
        </authorList>
    </citation>
    <scope>NUCLEOTIDE SEQUENCE</scope>
    <source>
        <strain evidence="2">R3-111a-1</strain>
    </source>
</reference>
<dbReference type="EMBL" id="GL385397">
    <property type="protein sequence ID" value="EJT77444.1"/>
    <property type="molecule type" value="Genomic_DNA"/>
</dbReference>
<feature type="compositionally biased region" description="Low complexity" evidence="1">
    <location>
        <begin position="121"/>
        <end position="144"/>
    </location>
</feature>
<feature type="compositionally biased region" description="Pro residues" evidence="1">
    <location>
        <begin position="20"/>
        <end position="29"/>
    </location>
</feature>
<dbReference type="eggNOG" id="ENOG502RG16">
    <property type="taxonomic scope" value="Eukaryota"/>
</dbReference>
<feature type="region of interest" description="Disordered" evidence="1">
    <location>
        <begin position="561"/>
        <end position="580"/>
    </location>
</feature>
<dbReference type="AlphaFoldDB" id="J3P1F9"/>
<proteinExistence type="predicted"/>
<dbReference type="Proteomes" id="UP000006039">
    <property type="component" value="Unassembled WGS sequence"/>
</dbReference>
<feature type="compositionally biased region" description="Basic and acidic residues" evidence="1">
    <location>
        <begin position="328"/>
        <end position="342"/>
    </location>
</feature>
<evidence type="ECO:0008006" key="5">
    <source>
        <dbReference type="Google" id="ProtNLM"/>
    </source>
</evidence>
<name>J3P1F9_GAET3</name>
<feature type="region of interest" description="Disordered" evidence="1">
    <location>
        <begin position="297"/>
        <end position="416"/>
    </location>
</feature>
<protein>
    <recommendedName>
        <fullName evidence="5">Clock-controlled protein 8</fullName>
    </recommendedName>
</protein>
<dbReference type="Pfam" id="PF08618">
    <property type="entry name" value="Opi1"/>
    <property type="match status" value="2"/>
</dbReference>
<dbReference type="GO" id="GO:0006357">
    <property type="term" value="P:regulation of transcription by RNA polymerase II"/>
    <property type="evidence" value="ECO:0007669"/>
    <property type="project" value="TreeGrafter"/>
</dbReference>
<feature type="compositionally biased region" description="Basic and acidic residues" evidence="1">
    <location>
        <begin position="1"/>
        <end position="19"/>
    </location>
</feature>
<sequence>MEAQHHMRERQQGCDDAKSPPEPALPTLPPSSSLFPHCHPPPSPPPPPPPSLGLPSPASFGNSLAGGQANRLDQLSFPDVPTHELAPISLTAAQSSSLPSRDTSKPAAGDAAITTTLPPISALTDSLPSSLSPRSVPASSASPPTQVDRRHPSPPRLTEWPSLNPYTTFYSPSHAQAADSPGKMDVEMSGTRAGSVSLDDPDVRMAAEALGDLRADFVSTPQQQQHPEPLLQLLTTSHPLLAKTIEGTTSAYNTSKNFSPRFKSGAEYVEGYLTPIGNTLGSVGRVTGVEGGVRWFLRGARRQPPPSSDLESGDGARNKRRRMMGTRDGSDDSRSMGHDDRPSPTTTTSAVTTPTPSEFDPFAFRSKERRTSMSTVDTLPAYDDHRSPAYTEDARDERSGSVSSPRPQSSSSGGAAWQSRLILSTSGLSVAMSEESLRSLKYCLQWLRWANDHIAKVIGTLKATLEQFEQQQKQQNPDAEGNLSTTEITVIIDPNAMVIDEEPGQIENAELGQRVAALKSDVLKTLRAVIETVSKYAGGALPENARVLVRRHLTSLPQRFRLASQADPTAAGPSTASEKDVREGAQRVLLLAQEGLDMMAQVSGVLDGTIVSAEEWCSRLGKRKQEEREALGRQSIEPLTGVGIDGDVKMG</sequence>
<feature type="compositionally biased region" description="Basic and acidic residues" evidence="1">
    <location>
        <begin position="382"/>
        <end position="399"/>
    </location>
</feature>
<evidence type="ECO:0000313" key="3">
    <source>
        <dbReference type="EnsemblFungi" id="EJT77444"/>
    </source>
</evidence>
<dbReference type="GeneID" id="20347814"/>
<reference evidence="2" key="2">
    <citation type="submission" date="2010-07" db="EMBL/GenBank/DDBJ databases">
        <authorList>
            <consortium name="The Broad Institute Genome Sequencing Platform"/>
            <consortium name="Broad Institute Genome Sequencing Center for Infectious Disease"/>
            <person name="Ma L.-J."/>
            <person name="Dead R."/>
            <person name="Young S."/>
            <person name="Zeng Q."/>
            <person name="Koehrsen M."/>
            <person name="Alvarado L."/>
            <person name="Berlin A."/>
            <person name="Chapman S.B."/>
            <person name="Chen Z."/>
            <person name="Freedman E."/>
            <person name="Gellesch M."/>
            <person name="Goldberg J."/>
            <person name="Griggs A."/>
            <person name="Gujja S."/>
            <person name="Heilman E.R."/>
            <person name="Heiman D."/>
            <person name="Hepburn T."/>
            <person name="Howarth C."/>
            <person name="Jen D."/>
            <person name="Larson L."/>
            <person name="Mehta T."/>
            <person name="Neiman D."/>
            <person name="Pearson M."/>
            <person name="Roberts A."/>
            <person name="Saif S."/>
            <person name="Shea T."/>
            <person name="Shenoy N."/>
            <person name="Sisk P."/>
            <person name="Stolte C."/>
            <person name="Sykes S."/>
            <person name="Walk T."/>
            <person name="White J."/>
            <person name="Yandava C."/>
            <person name="Haas B."/>
            <person name="Nusbaum C."/>
            <person name="Birren B."/>
        </authorList>
    </citation>
    <scope>NUCLEOTIDE SEQUENCE</scope>
    <source>
        <strain evidence="2">R3-111a-1</strain>
    </source>
</reference>
<evidence type="ECO:0000313" key="4">
    <source>
        <dbReference type="Proteomes" id="UP000006039"/>
    </source>
</evidence>
<dbReference type="EnsemblFungi" id="EJT77444">
    <property type="protein sequence ID" value="EJT77444"/>
    <property type="gene ID" value="GGTG_07356"/>
</dbReference>
<dbReference type="OrthoDB" id="2441642at2759"/>
<gene>
    <name evidence="3" type="primary">20347814</name>
    <name evidence="2" type="ORF">GGTG_07356</name>
</gene>
<organism evidence="2">
    <name type="scientific">Gaeumannomyces tritici (strain R3-111a-1)</name>
    <name type="common">Wheat and barley take-all root rot fungus</name>
    <name type="synonym">Gaeumannomyces graminis var. tritici</name>
    <dbReference type="NCBI Taxonomy" id="644352"/>
    <lineage>
        <taxon>Eukaryota</taxon>
        <taxon>Fungi</taxon>
        <taxon>Dikarya</taxon>
        <taxon>Ascomycota</taxon>
        <taxon>Pezizomycotina</taxon>
        <taxon>Sordariomycetes</taxon>
        <taxon>Sordariomycetidae</taxon>
        <taxon>Magnaporthales</taxon>
        <taxon>Magnaporthaceae</taxon>
        <taxon>Gaeumannomyces</taxon>
    </lineage>
</organism>
<dbReference type="GO" id="GO:0005634">
    <property type="term" value="C:nucleus"/>
    <property type="evidence" value="ECO:0007669"/>
    <property type="project" value="TreeGrafter"/>
</dbReference>
<evidence type="ECO:0000313" key="2">
    <source>
        <dbReference type="EMBL" id="EJT77444.1"/>
    </source>
</evidence>